<dbReference type="InParanoid" id="A0A1S0TH91"/>
<dbReference type="CTD" id="9952253"/>
<proteinExistence type="predicted"/>
<reference evidence="1" key="1">
    <citation type="submission" date="2012-04" db="EMBL/GenBank/DDBJ databases">
        <title>The Genome Sequence of Loa loa.</title>
        <authorList>
            <consortium name="The Broad Institute Genome Sequencing Platform"/>
            <consortium name="Broad Institute Genome Sequencing Center for Infectious Disease"/>
            <person name="Nutman T.B."/>
            <person name="Fink D.L."/>
            <person name="Russ C."/>
            <person name="Young S."/>
            <person name="Zeng Q."/>
            <person name="Gargeya S."/>
            <person name="Alvarado L."/>
            <person name="Berlin A."/>
            <person name="Chapman S.B."/>
            <person name="Chen Z."/>
            <person name="Freedman E."/>
            <person name="Gellesch M."/>
            <person name="Goldberg J."/>
            <person name="Griggs A."/>
            <person name="Gujja S."/>
            <person name="Heilman E.R."/>
            <person name="Heiman D."/>
            <person name="Howarth C."/>
            <person name="Mehta T."/>
            <person name="Neiman D."/>
            <person name="Pearson M."/>
            <person name="Roberts A."/>
            <person name="Saif S."/>
            <person name="Shea T."/>
            <person name="Shenoy N."/>
            <person name="Sisk P."/>
            <person name="Stolte C."/>
            <person name="Sykes S."/>
            <person name="White J."/>
            <person name="Yandava C."/>
            <person name="Haas B."/>
            <person name="Henn M.R."/>
            <person name="Nusbaum C."/>
            <person name="Birren B."/>
        </authorList>
    </citation>
    <scope>NUCLEOTIDE SEQUENCE [LARGE SCALE GENOMIC DNA]</scope>
</reference>
<dbReference type="RefSeq" id="XP_003150311.1">
    <property type="nucleotide sequence ID" value="XM_003150263.1"/>
</dbReference>
<accession>A0A1S0TH91</accession>
<protein>
    <submittedName>
        <fullName evidence="1">Uncharacterized protein</fullName>
    </submittedName>
</protein>
<evidence type="ECO:0000313" key="1">
    <source>
        <dbReference type="EMBL" id="EFO13758.1"/>
    </source>
</evidence>
<dbReference type="AlphaFoldDB" id="A0A1S0TH91"/>
<organism evidence="1">
    <name type="scientific">Loa loa</name>
    <name type="common">Eye worm</name>
    <name type="synonym">Filaria loa</name>
    <dbReference type="NCBI Taxonomy" id="7209"/>
    <lineage>
        <taxon>Eukaryota</taxon>
        <taxon>Metazoa</taxon>
        <taxon>Ecdysozoa</taxon>
        <taxon>Nematoda</taxon>
        <taxon>Chromadorea</taxon>
        <taxon>Rhabditida</taxon>
        <taxon>Spirurina</taxon>
        <taxon>Spiruromorpha</taxon>
        <taxon>Filarioidea</taxon>
        <taxon>Onchocercidae</taxon>
        <taxon>Loa</taxon>
    </lineage>
</organism>
<sequence length="105" mass="12094">MSYRLILLYRLYGNNTLNTCFVHVTTVSFKFDKHNRSYKCMQLAVTSNRILAKPQNLHCNEVRYGGKFSREPLSKNEAHINPYQEKSAALSFCSKSSINDKVVKS</sequence>
<name>A0A1S0TH91_LOALO</name>
<dbReference type="GeneID" id="9952253"/>
<dbReference type="EMBL" id="JH712130">
    <property type="protein sequence ID" value="EFO13758.1"/>
    <property type="molecule type" value="Genomic_DNA"/>
</dbReference>
<gene>
    <name evidence="1" type="ORF">LOAG_14771</name>
</gene>
<dbReference type="KEGG" id="loa:LOAG_14771"/>